<keyword evidence="2" id="KW-0812">Transmembrane</keyword>
<feature type="compositionally biased region" description="Low complexity" evidence="1">
    <location>
        <begin position="1143"/>
        <end position="1173"/>
    </location>
</feature>
<dbReference type="InterPro" id="IPR044849">
    <property type="entry name" value="CASTOR/POLLUX/SYM8-like"/>
</dbReference>
<dbReference type="STRING" id="3088.A0A383VQQ4"/>
<dbReference type="PANTHER" id="PTHR31563:SF10">
    <property type="entry name" value="ION CHANNEL POLLUX-RELATED"/>
    <property type="match status" value="1"/>
</dbReference>
<dbReference type="Pfam" id="PF22614">
    <property type="entry name" value="Slo-like_RCK"/>
    <property type="match status" value="1"/>
</dbReference>
<name>A0A383VQQ4_TETOB</name>
<evidence type="ECO:0000259" key="3">
    <source>
        <dbReference type="Pfam" id="PF22614"/>
    </source>
</evidence>
<dbReference type="Proteomes" id="UP000256970">
    <property type="component" value="Unassembled WGS sequence"/>
</dbReference>
<keyword evidence="2" id="KW-1133">Transmembrane helix</keyword>
<proteinExistence type="predicted"/>
<evidence type="ECO:0000256" key="2">
    <source>
        <dbReference type="SAM" id="Phobius"/>
    </source>
</evidence>
<gene>
    <name evidence="4" type="ORF">BQ4739_LOCUS7144</name>
</gene>
<protein>
    <recommendedName>
        <fullName evidence="3">RCK N-terminal domain-containing protein</fullName>
    </recommendedName>
</protein>
<keyword evidence="2" id="KW-0472">Membrane</keyword>
<dbReference type="EMBL" id="FNXT01000731">
    <property type="protein sequence ID" value="SZX66726.1"/>
    <property type="molecule type" value="Genomic_DNA"/>
</dbReference>
<dbReference type="GO" id="GO:0006813">
    <property type="term" value="P:potassium ion transport"/>
    <property type="evidence" value="ECO:0007669"/>
    <property type="project" value="InterPro"/>
</dbReference>
<feature type="region of interest" description="Disordered" evidence="1">
    <location>
        <begin position="1130"/>
        <end position="1173"/>
    </location>
</feature>
<feature type="domain" description="RCK N-terminal" evidence="3">
    <location>
        <begin position="249"/>
        <end position="359"/>
    </location>
</feature>
<reference evidence="4 5" key="1">
    <citation type="submission" date="2016-10" db="EMBL/GenBank/DDBJ databases">
        <authorList>
            <person name="Cai Z."/>
        </authorList>
    </citation>
    <scope>NUCLEOTIDE SEQUENCE [LARGE SCALE GENOMIC DNA]</scope>
</reference>
<feature type="region of interest" description="Disordered" evidence="1">
    <location>
        <begin position="63"/>
        <end position="94"/>
    </location>
</feature>
<dbReference type="InterPro" id="IPR003148">
    <property type="entry name" value="RCK_N"/>
</dbReference>
<keyword evidence="5" id="KW-1185">Reference proteome</keyword>
<evidence type="ECO:0000313" key="5">
    <source>
        <dbReference type="Proteomes" id="UP000256970"/>
    </source>
</evidence>
<accession>A0A383VQQ4</accession>
<feature type="compositionally biased region" description="Pro residues" evidence="1">
    <location>
        <begin position="77"/>
        <end position="87"/>
    </location>
</feature>
<dbReference type="AlphaFoldDB" id="A0A383VQQ4"/>
<sequence length="1173" mass="125469">MLQCLANPSRHVLPRRLATTTTRPACCSWCRNRSVAVSAVAPQKLKPGETYEDLSRRRLRFGDKPHVRPLPGRLLSPLPPAAPPPLPQQQQKQQEAGLTGLVTRLLQRWHQVSRRLQDNWGRLLYDYFNWRQDNTAKDLLLIFALFFSFVMLGSCTHRWVIDNPDERGTGGLWNDVYQVCQWVFGQEFPGPESPVSQQAFAVVTAMVGLCAFALVLALVEQVVLEGMEANVKRGSSVCESGHHLILGWCVSQRDLEVVRKMLQQICVAYAPEGGTKVVVLTQRSKLEMEGIFWRCLPADKRYGTCLIFRQGSPLVPSDLKVVGANRAASTVIVSDQSRNAAEADAQAVRCAILLDELGMECSAERDAAFAKKRSSSSSSSSSSSEAPAPALSPYDEAATCGCQVLDLSVVGRQVVVELKTSNALPLLKYACSNRTVALPTSQLNAQRLAKMVKRPVISIVSQQLFNFENRVSVFVHYYPHLVGHRFGELAYLFPDGIVMGLVDRISGKARMAPSQDYVVLGSQALVICRPTSTRSHAYHPLAQPPNVAQMLHSYSNTVLDWERQPGRVVHGTAQLATPSLAAAAAASMHSHDATSVSHEWLPAMEDWSKAGLSQVEALRRQVEAGGSSSNDSGSSKAPQLQNNIVSVSQLVAASSLVAASHAMDKSKAAVAAVPAGAAAHGRATGAASTAAGGSSTALLPRQHWLSGVSGPRCEWPGSVNCDAASNSSSGRSTPAGLRTTDWPVLSGVRAPHKATGALWPRFSMPGISSAASSKRPVGGSGAMGLGSSNAGALAMPVAPAADPLAEAFATAQATLMVPSEYLQVDEGPERVLVLGWGPKCLMADLIKELDHGLSPLPAGSEVVFANTHNPNDTLGAVLQNTTLDYIKVHHVNANPLQRSSLAAKLDMSTFRCALVLCDELWVDPDSYDGNGIDSLDEPSVLRLDSLVMVTQLNVRKLLEDSRLPPINIICQKVATEGLTRFEDRNRLPLGISVNLNSFSAKMLAQLAVNPLMLYPVTRLGEDAQLTIVDSSAYAGLHEAINFWQLVARCQAVGDVLLGYYAIPDHLDEPLNTVVDPVGMEERCQPRVWNSGDGHLKFIVLRGMAAHPHVATTGSHDDKELETTQRAHWVAGRAGSRSGGSAGSCGSAGSAGSSASSASSTSSTGSSAGSLSDV</sequence>
<dbReference type="PANTHER" id="PTHR31563">
    <property type="entry name" value="ION CHANNEL POLLUX-RELATED"/>
    <property type="match status" value="1"/>
</dbReference>
<evidence type="ECO:0000313" key="4">
    <source>
        <dbReference type="EMBL" id="SZX66726.1"/>
    </source>
</evidence>
<feature type="transmembrane region" description="Helical" evidence="2">
    <location>
        <begin position="139"/>
        <end position="161"/>
    </location>
</feature>
<evidence type="ECO:0000256" key="1">
    <source>
        <dbReference type="SAM" id="MobiDB-lite"/>
    </source>
</evidence>
<organism evidence="4 5">
    <name type="scientific">Tetradesmus obliquus</name>
    <name type="common">Green alga</name>
    <name type="synonym">Acutodesmus obliquus</name>
    <dbReference type="NCBI Taxonomy" id="3088"/>
    <lineage>
        <taxon>Eukaryota</taxon>
        <taxon>Viridiplantae</taxon>
        <taxon>Chlorophyta</taxon>
        <taxon>core chlorophytes</taxon>
        <taxon>Chlorophyceae</taxon>
        <taxon>CS clade</taxon>
        <taxon>Sphaeropleales</taxon>
        <taxon>Scenedesmaceae</taxon>
        <taxon>Tetradesmus</taxon>
    </lineage>
</organism>